<dbReference type="InterPro" id="IPR032466">
    <property type="entry name" value="Metal_Hydrolase"/>
</dbReference>
<dbReference type="AlphaFoldDB" id="A0A917C898"/>
<dbReference type="Proteomes" id="UP000606044">
    <property type="component" value="Unassembled WGS sequence"/>
</dbReference>
<proteinExistence type="predicted"/>
<accession>A0A917C898</accession>
<dbReference type="SUPFAM" id="SSF51556">
    <property type="entry name" value="Metallo-dependent hydrolases"/>
    <property type="match status" value="1"/>
</dbReference>
<evidence type="ECO:0000313" key="3">
    <source>
        <dbReference type="Proteomes" id="UP000606044"/>
    </source>
</evidence>
<sequence>MAEAQTPDIILHNGRVTTLDRSNPVASAIAVKDGLFLAVGTDAEVMALKGTGTRVVDLKGRRVLPGLIDNHTHVVRGGLNYNMELRWDGVRSLADAMDMLKRQVAATPAPQWVRVVGGFTEHQFVEKRLPTLEEINAVSPDTPVFLLHLYDRALLNGAALRAVGYTKDTPNPPGGEIVRDGAGNPTGMLIARPNAGLLYATLGKGPKLPFDYQVNSTRHFMRELNRLGVTGVIDAGGGFQNYPDDYAVIQKLSDEGQMTVRLAYNLFTQKPKEEKQDFLNWTASVKYKQGDDYFRHNGAGEMLVFSAADFEDFREPRPDMPPEMEGDLEGVVRVLAENRWPWRMHATYDETITRALDVFEKVNSDIPLAGLNWFFDHAETISEKSIDRIAALGGGIAVQHRMAYQGEYFVERYGMGAAEATPPIKRMLDKGVKVSAGTDATRVASYNPWVSLSWMVTGRTVGGMELYPRRNCLDRETALRMWTENVTWFSNEEGKKGRIEVGQFADLIVPDKDFFSCAEDEITFLTSDLTMVGGKVVYGAGDFAALDANDVPPAMPDWSPVRTFKGYAAWGEPEGAGRNSLHRESLRRMAMSCGCANECNVHGHDHAGSWGSKIPVADLKGFFGALGCACWAV</sequence>
<dbReference type="InterPro" id="IPR011059">
    <property type="entry name" value="Metal-dep_hydrolase_composite"/>
</dbReference>
<dbReference type="InterPro" id="IPR033932">
    <property type="entry name" value="YtcJ-like"/>
</dbReference>
<protein>
    <submittedName>
        <fullName evidence="2">Amidohydrolase</fullName>
    </submittedName>
</protein>
<dbReference type="Gene3D" id="3.10.310.70">
    <property type="match status" value="1"/>
</dbReference>
<dbReference type="PANTHER" id="PTHR22642:SF21">
    <property type="entry name" value="PERIPLASMIC PROTEIN"/>
    <property type="match status" value="1"/>
</dbReference>
<evidence type="ECO:0000259" key="1">
    <source>
        <dbReference type="Pfam" id="PF07969"/>
    </source>
</evidence>
<dbReference type="InterPro" id="IPR013108">
    <property type="entry name" value="Amidohydro_3"/>
</dbReference>
<dbReference type="CDD" id="cd01300">
    <property type="entry name" value="YtcJ_like"/>
    <property type="match status" value="1"/>
</dbReference>
<organism evidence="2 3">
    <name type="scientific">Azorhizobium oxalatiphilum</name>
    <dbReference type="NCBI Taxonomy" id="980631"/>
    <lineage>
        <taxon>Bacteria</taxon>
        <taxon>Pseudomonadati</taxon>
        <taxon>Pseudomonadota</taxon>
        <taxon>Alphaproteobacteria</taxon>
        <taxon>Hyphomicrobiales</taxon>
        <taxon>Xanthobacteraceae</taxon>
        <taxon>Azorhizobium</taxon>
    </lineage>
</organism>
<keyword evidence="3" id="KW-1185">Reference proteome</keyword>
<dbReference type="SUPFAM" id="SSF51338">
    <property type="entry name" value="Composite domain of metallo-dependent hydrolases"/>
    <property type="match status" value="1"/>
</dbReference>
<gene>
    <name evidence="2" type="ORF">GCM10007301_41810</name>
</gene>
<dbReference type="Pfam" id="PF07969">
    <property type="entry name" value="Amidohydro_3"/>
    <property type="match status" value="1"/>
</dbReference>
<dbReference type="Gene3D" id="3.20.20.140">
    <property type="entry name" value="Metal-dependent hydrolases"/>
    <property type="match status" value="1"/>
</dbReference>
<dbReference type="RefSeq" id="WP_244644579.1">
    <property type="nucleotide sequence ID" value="NZ_BMCT01000007.1"/>
</dbReference>
<reference evidence="2" key="1">
    <citation type="journal article" date="2014" name="Int. J. Syst. Evol. Microbiol.">
        <title>Complete genome sequence of Corynebacterium casei LMG S-19264T (=DSM 44701T), isolated from a smear-ripened cheese.</title>
        <authorList>
            <consortium name="US DOE Joint Genome Institute (JGI-PGF)"/>
            <person name="Walter F."/>
            <person name="Albersmeier A."/>
            <person name="Kalinowski J."/>
            <person name="Ruckert C."/>
        </authorList>
    </citation>
    <scope>NUCLEOTIDE SEQUENCE</scope>
    <source>
        <strain evidence="2">CCM 7897</strain>
    </source>
</reference>
<comment type="caution">
    <text evidence="2">The sequence shown here is derived from an EMBL/GenBank/DDBJ whole genome shotgun (WGS) entry which is preliminary data.</text>
</comment>
<dbReference type="GO" id="GO:0016810">
    <property type="term" value="F:hydrolase activity, acting on carbon-nitrogen (but not peptide) bonds"/>
    <property type="evidence" value="ECO:0007669"/>
    <property type="project" value="InterPro"/>
</dbReference>
<dbReference type="PANTHER" id="PTHR22642">
    <property type="entry name" value="IMIDAZOLONEPROPIONASE"/>
    <property type="match status" value="1"/>
</dbReference>
<evidence type="ECO:0000313" key="2">
    <source>
        <dbReference type="EMBL" id="GGF77469.1"/>
    </source>
</evidence>
<name>A0A917C898_9HYPH</name>
<reference evidence="2" key="2">
    <citation type="submission" date="2020-09" db="EMBL/GenBank/DDBJ databases">
        <authorList>
            <person name="Sun Q."/>
            <person name="Sedlacek I."/>
        </authorList>
    </citation>
    <scope>NUCLEOTIDE SEQUENCE</scope>
    <source>
        <strain evidence="2">CCM 7897</strain>
    </source>
</reference>
<feature type="domain" description="Amidohydrolase 3" evidence="1">
    <location>
        <begin position="54"/>
        <end position="538"/>
    </location>
</feature>
<dbReference type="Gene3D" id="2.30.40.10">
    <property type="entry name" value="Urease, subunit C, domain 1"/>
    <property type="match status" value="1"/>
</dbReference>
<dbReference type="EMBL" id="BMCT01000007">
    <property type="protein sequence ID" value="GGF77469.1"/>
    <property type="molecule type" value="Genomic_DNA"/>
</dbReference>